<protein>
    <submittedName>
        <fullName evidence="2">Uncharacterized protein</fullName>
    </submittedName>
</protein>
<name>A0A8H7E3S4_9EURO</name>
<dbReference type="AlphaFoldDB" id="A0A8H7E3S4"/>
<keyword evidence="3" id="KW-1185">Reference proteome</keyword>
<comment type="caution">
    <text evidence="2">The sequence shown here is derived from an EMBL/GenBank/DDBJ whole genome shotgun (WGS) entry which is preliminary data.</text>
</comment>
<dbReference type="Proteomes" id="UP000606974">
    <property type="component" value="Unassembled WGS sequence"/>
</dbReference>
<evidence type="ECO:0000313" key="3">
    <source>
        <dbReference type="Proteomes" id="UP000606974"/>
    </source>
</evidence>
<proteinExistence type="predicted"/>
<feature type="compositionally biased region" description="Acidic residues" evidence="1">
    <location>
        <begin position="197"/>
        <end position="238"/>
    </location>
</feature>
<dbReference type="EMBL" id="JAACFV010000056">
    <property type="protein sequence ID" value="KAF7508302.1"/>
    <property type="molecule type" value="Genomic_DNA"/>
</dbReference>
<feature type="region of interest" description="Disordered" evidence="1">
    <location>
        <begin position="187"/>
        <end position="247"/>
    </location>
</feature>
<evidence type="ECO:0000256" key="1">
    <source>
        <dbReference type="SAM" id="MobiDB-lite"/>
    </source>
</evidence>
<organism evidence="2 3">
    <name type="scientific">Endocarpon pusillum</name>
    <dbReference type="NCBI Taxonomy" id="364733"/>
    <lineage>
        <taxon>Eukaryota</taxon>
        <taxon>Fungi</taxon>
        <taxon>Dikarya</taxon>
        <taxon>Ascomycota</taxon>
        <taxon>Pezizomycotina</taxon>
        <taxon>Eurotiomycetes</taxon>
        <taxon>Chaetothyriomycetidae</taxon>
        <taxon>Verrucariales</taxon>
        <taxon>Verrucariaceae</taxon>
        <taxon>Endocarpon</taxon>
    </lineage>
</organism>
<dbReference type="OrthoDB" id="10389520at2759"/>
<evidence type="ECO:0000313" key="2">
    <source>
        <dbReference type="EMBL" id="KAF7508302.1"/>
    </source>
</evidence>
<accession>A0A8H7E3S4</accession>
<gene>
    <name evidence="2" type="ORF">GJ744_009447</name>
</gene>
<sequence length="247" mass="27422">MSNNASKQTNGNVRVISGDLPAHSPAAMEAAAALVALSQGPPNHDPSSTRGTLIWDVRTDTRQLENGRVKAFARAQNNDAFSPPAPWGLDAMLADRLWTISLVHLGPPQIELVSERCTAGAMPPTVLQVSSSSEKANVLKELLGRFVDLWDDHGYTRHTIGQMLARNNVLIPPSYISERLARRRASSDNDLRGFSDADLDAEMDDSGYEVDDEEEHNEGEDDDDDDDDDEDECEDWQSELEFWYDEH</sequence>
<reference evidence="2" key="1">
    <citation type="submission" date="2020-02" db="EMBL/GenBank/DDBJ databases">
        <authorList>
            <person name="Palmer J.M."/>
        </authorList>
    </citation>
    <scope>NUCLEOTIDE SEQUENCE</scope>
    <source>
        <strain evidence="2">EPUS1.4</strain>
        <tissue evidence="2">Thallus</tissue>
    </source>
</reference>